<evidence type="ECO:0000256" key="7">
    <source>
        <dbReference type="SAM" id="Phobius"/>
    </source>
</evidence>
<dbReference type="OrthoDB" id="342281at2759"/>
<feature type="region of interest" description="Disordered" evidence="6">
    <location>
        <begin position="521"/>
        <end position="540"/>
    </location>
</feature>
<dbReference type="InterPro" id="IPR012919">
    <property type="entry name" value="SUN_dom"/>
</dbReference>
<evidence type="ECO:0000256" key="4">
    <source>
        <dbReference type="ARBA" id="ARBA00023136"/>
    </source>
</evidence>
<sequence>MAVQVPRATSRRDLSAYEDIDDFQFTPRTAWKPRKGPLAKGPQKEKMAGRYGNRVRQSRREPTPDETQLFETLREATASPSKDNQQSDSTPSPPVPRTVSTDSSPAADPPSARRLSIISDSPLYPSILRQSTYDGPAGSTPDRQFSRQSSIDNASEVSWNLERDVHEDDLQRTRPRKYRGEPHGQNITAPPRRPSGIAGISMIEEEEEPESDTRSVSAGEPTPEATPEPEPSAGSGPRPMPESPPTSWTAPVRTIIPQWFRSERTKKPTKTSPSPPGKSWSPMWILAGLVLLLSLAFTLLSPAGLVQKFDIPWPFGHIPFEYTPNMTDSSAFVSLESQLSSMNAELSSLSNELVAIRSQKPPESIPTEYPVDPGLPGKQIHRINFLSPTWGAAIDPYNTARTAGSKYSRLQRFLTNVAGIRPAFHGPYPPIQALLPWKEPEECWCHDDTFSQISIVLGHDIVPEEVVVEHIPEGETLNPGFAPRDIELWAHYQIVPVVEPVEEPEVASSWFSMFGGSAGNKAPAEADLPSKAQPKADSRTRKDLHDILMSSLRISSESEPEGSYSDDPALGPSFYRIATMRYDIHAYDHIQRFPVNTVIDIPGIRVDHVVFRVKSNWGAEQTCIYRLKLHGRV</sequence>
<dbReference type="GO" id="GO:0034993">
    <property type="term" value="C:meiotic nuclear membrane microtubule tethering complex"/>
    <property type="evidence" value="ECO:0007669"/>
    <property type="project" value="TreeGrafter"/>
</dbReference>
<feature type="transmembrane region" description="Helical" evidence="7">
    <location>
        <begin position="280"/>
        <end position="300"/>
    </location>
</feature>
<dbReference type="Gene3D" id="2.60.120.260">
    <property type="entry name" value="Galactose-binding domain-like"/>
    <property type="match status" value="1"/>
</dbReference>
<evidence type="ECO:0000256" key="2">
    <source>
        <dbReference type="ARBA" id="ARBA00022692"/>
    </source>
</evidence>
<protein>
    <recommendedName>
        <fullName evidence="8">SUN domain-containing protein</fullName>
    </recommendedName>
</protein>
<feature type="coiled-coil region" evidence="5">
    <location>
        <begin position="332"/>
        <end position="359"/>
    </location>
</feature>
<dbReference type="PROSITE" id="PS51469">
    <property type="entry name" value="SUN"/>
    <property type="match status" value="1"/>
</dbReference>
<evidence type="ECO:0000256" key="5">
    <source>
        <dbReference type="SAM" id="Coils"/>
    </source>
</evidence>
<dbReference type="EMBL" id="JAPQKS010000002">
    <property type="protein sequence ID" value="KAJ5246611.1"/>
    <property type="molecule type" value="Genomic_DNA"/>
</dbReference>
<dbReference type="PANTHER" id="PTHR12911:SF8">
    <property type="entry name" value="KLAROID PROTEIN-RELATED"/>
    <property type="match status" value="1"/>
</dbReference>
<comment type="caution">
    <text evidence="9">The sequence shown here is derived from an EMBL/GenBank/DDBJ whole genome shotgun (WGS) entry which is preliminary data.</text>
</comment>
<dbReference type="AlphaFoldDB" id="A0A9W9PIM0"/>
<reference evidence="9" key="1">
    <citation type="submission" date="2022-11" db="EMBL/GenBank/DDBJ databases">
        <authorList>
            <person name="Petersen C."/>
        </authorList>
    </citation>
    <scope>NUCLEOTIDE SEQUENCE</scope>
    <source>
        <strain evidence="9">IBT 19713</strain>
    </source>
</reference>
<name>A0A9W9PIM0_9EURO</name>
<feature type="compositionally biased region" description="Basic and acidic residues" evidence="6">
    <location>
        <begin position="161"/>
        <end position="182"/>
    </location>
</feature>
<feature type="compositionally biased region" description="Low complexity" evidence="6">
    <location>
        <begin position="97"/>
        <end position="112"/>
    </location>
</feature>
<dbReference type="InterPro" id="IPR045119">
    <property type="entry name" value="SUN1-5"/>
</dbReference>
<gene>
    <name evidence="9" type="ORF">N7468_001594</name>
</gene>
<accession>A0A9W9PIM0</accession>
<organism evidence="9 10">
    <name type="scientific">Penicillium chermesinum</name>
    <dbReference type="NCBI Taxonomy" id="63820"/>
    <lineage>
        <taxon>Eukaryota</taxon>
        <taxon>Fungi</taxon>
        <taxon>Dikarya</taxon>
        <taxon>Ascomycota</taxon>
        <taxon>Pezizomycotina</taxon>
        <taxon>Eurotiomycetes</taxon>
        <taxon>Eurotiomycetidae</taxon>
        <taxon>Eurotiales</taxon>
        <taxon>Aspergillaceae</taxon>
        <taxon>Penicillium</taxon>
    </lineage>
</organism>
<evidence type="ECO:0000256" key="6">
    <source>
        <dbReference type="SAM" id="MobiDB-lite"/>
    </source>
</evidence>
<keyword evidence="2 7" id="KW-0812">Transmembrane</keyword>
<dbReference type="RefSeq" id="XP_058334032.1">
    <property type="nucleotide sequence ID" value="XM_058470891.1"/>
</dbReference>
<comment type="subcellular location">
    <subcellularLocation>
        <location evidence="1">Membrane</location>
    </subcellularLocation>
</comment>
<feature type="compositionally biased region" description="Polar residues" evidence="6">
    <location>
        <begin position="141"/>
        <end position="158"/>
    </location>
</feature>
<dbReference type="Proteomes" id="UP001150941">
    <property type="component" value="Unassembled WGS sequence"/>
</dbReference>
<feature type="region of interest" description="Disordered" evidence="6">
    <location>
        <begin position="259"/>
        <end position="278"/>
    </location>
</feature>
<proteinExistence type="predicted"/>
<keyword evidence="5" id="KW-0175">Coiled coil</keyword>
<evidence type="ECO:0000313" key="10">
    <source>
        <dbReference type="Proteomes" id="UP001150941"/>
    </source>
</evidence>
<reference evidence="9" key="2">
    <citation type="journal article" date="2023" name="IMA Fungus">
        <title>Comparative genomic study of the Penicillium genus elucidates a diverse pangenome and 15 lateral gene transfer events.</title>
        <authorList>
            <person name="Petersen C."/>
            <person name="Sorensen T."/>
            <person name="Nielsen M.R."/>
            <person name="Sondergaard T.E."/>
            <person name="Sorensen J.L."/>
            <person name="Fitzpatrick D.A."/>
            <person name="Frisvad J.C."/>
            <person name="Nielsen K.L."/>
        </authorList>
    </citation>
    <scope>NUCLEOTIDE SEQUENCE</scope>
    <source>
        <strain evidence="9">IBT 19713</strain>
    </source>
</reference>
<keyword evidence="3 7" id="KW-1133">Transmembrane helix</keyword>
<evidence type="ECO:0000256" key="1">
    <source>
        <dbReference type="ARBA" id="ARBA00004370"/>
    </source>
</evidence>
<evidence type="ECO:0000259" key="8">
    <source>
        <dbReference type="PROSITE" id="PS51469"/>
    </source>
</evidence>
<keyword evidence="10" id="KW-1185">Reference proteome</keyword>
<evidence type="ECO:0000313" key="9">
    <source>
        <dbReference type="EMBL" id="KAJ5246611.1"/>
    </source>
</evidence>
<evidence type="ECO:0000256" key="3">
    <source>
        <dbReference type="ARBA" id="ARBA00022989"/>
    </source>
</evidence>
<dbReference type="PANTHER" id="PTHR12911">
    <property type="entry name" value="SAD1/UNC-84-LIKE PROTEIN-RELATED"/>
    <property type="match status" value="1"/>
</dbReference>
<keyword evidence="4 7" id="KW-0472">Membrane</keyword>
<feature type="region of interest" description="Disordered" evidence="6">
    <location>
        <begin position="1"/>
        <end position="252"/>
    </location>
</feature>
<dbReference type="GeneID" id="83198194"/>
<dbReference type="GO" id="GO:0043495">
    <property type="term" value="F:protein-membrane adaptor activity"/>
    <property type="evidence" value="ECO:0007669"/>
    <property type="project" value="TreeGrafter"/>
</dbReference>
<dbReference type="Pfam" id="PF07738">
    <property type="entry name" value="Sad1_UNC"/>
    <property type="match status" value="1"/>
</dbReference>
<feature type="domain" description="SUN" evidence="8">
    <location>
        <begin position="391"/>
        <end position="633"/>
    </location>
</feature>